<keyword evidence="6" id="KW-0472">Membrane</keyword>
<dbReference type="PANTHER" id="PTHR11122">
    <property type="entry name" value="APOSPORY-ASSOCIATED PROTEIN C-RELATED"/>
    <property type="match status" value="1"/>
</dbReference>
<name>A0A7J6LE59_PEROL</name>
<dbReference type="InterPro" id="IPR025532">
    <property type="entry name" value="G6P_1-epimerase"/>
</dbReference>
<dbReference type="Gene3D" id="2.70.98.10">
    <property type="match status" value="1"/>
</dbReference>
<feature type="region of interest" description="Disordered" evidence="5">
    <location>
        <begin position="156"/>
        <end position="184"/>
    </location>
</feature>
<dbReference type="CDD" id="cd09020">
    <property type="entry name" value="D-hex-6-P-epi_like"/>
    <property type="match status" value="1"/>
</dbReference>
<dbReference type="InterPro" id="IPR008183">
    <property type="entry name" value="Aldose_1/G6P_1-epimerase"/>
</dbReference>
<protein>
    <recommendedName>
        <fullName evidence="3">glucose-6-phosphate 1-epimerase</fullName>
        <ecNumber evidence="3">5.1.3.15</ecNumber>
    </recommendedName>
</protein>
<dbReference type="InterPro" id="IPR011013">
    <property type="entry name" value="Gal_mutarotase_sf_dom"/>
</dbReference>
<comment type="similarity">
    <text evidence="2">Belongs to the glucose-6-phosphate 1-epimerase family.</text>
</comment>
<dbReference type="GO" id="GO:0047938">
    <property type="term" value="F:glucose-6-phosphate 1-epimerase activity"/>
    <property type="evidence" value="ECO:0007669"/>
    <property type="project" value="UniProtKB-EC"/>
</dbReference>
<keyword evidence="6" id="KW-0812">Transmembrane</keyword>
<comment type="caution">
    <text evidence="7">The sequence shown here is derived from an EMBL/GenBank/DDBJ whole genome shotgun (WGS) entry which is preliminary data.</text>
</comment>
<evidence type="ECO:0000256" key="6">
    <source>
        <dbReference type="SAM" id="Phobius"/>
    </source>
</evidence>
<dbReference type="OrthoDB" id="10257259at2759"/>
<dbReference type="InterPro" id="IPR014718">
    <property type="entry name" value="GH-type_carb-bd"/>
</dbReference>
<feature type="region of interest" description="Disordered" evidence="5">
    <location>
        <begin position="849"/>
        <end position="886"/>
    </location>
</feature>
<evidence type="ECO:0000313" key="8">
    <source>
        <dbReference type="Proteomes" id="UP000570595"/>
    </source>
</evidence>
<comment type="catalytic activity">
    <reaction evidence="1">
        <text>alpha-D-glucose 6-phosphate = beta-D-glucose 6-phosphate</text>
        <dbReference type="Rhea" id="RHEA:16249"/>
        <dbReference type="ChEBI" id="CHEBI:58225"/>
        <dbReference type="ChEBI" id="CHEBI:58247"/>
        <dbReference type="EC" id="5.1.3.15"/>
    </reaction>
</comment>
<evidence type="ECO:0000256" key="3">
    <source>
        <dbReference type="ARBA" id="ARBA00012083"/>
    </source>
</evidence>
<accession>A0A7J6LE59</accession>
<dbReference type="GO" id="GO:0030246">
    <property type="term" value="F:carbohydrate binding"/>
    <property type="evidence" value="ECO:0007669"/>
    <property type="project" value="InterPro"/>
</dbReference>
<dbReference type="AlphaFoldDB" id="A0A7J6LE59"/>
<evidence type="ECO:0000313" key="7">
    <source>
        <dbReference type="EMBL" id="KAF4657401.1"/>
    </source>
</evidence>
<dbReference type="Pfam" id="PF01263">
    <property type="entry name" value="Aldose_epim"/>
    <property type="match status" value="1"/>
</dbReference>
<dbReference type="EC" id="5.1.3.15" evidence="3"/>
<dbReference type="Proteomes" id="UP000570595">
    <property type="component" value="Unassembled WGS sequence"/>
</dbReference>
<evidence type="ECO:0000256" key="4">
    <source>
        <dbReference type="ARBA" id="ARBA00023235"/>
    </source>
</evidence>
<keyword evidence="6" id="KW-1133">Transmembrane helix</keyword>
<evidence type="ECO:0000256" key="5">
    <source>
        <dbReference type="SAM" id="MobiDB-lite"/>
    </source>
</evidence>
<dbReference type="SUPFAM" id="SSF74650">
    <property type="entry name" value="Galactose mutarotase-like"/>
    <property type="match status" value="1"/>
</dbReference>
<feature type="compositionally biased region" description="Acidic residues" evidence="5">
    <location>
        <begin position="855"/>
        <end position="867"/>
    </location>
</feature>
<organism evidence="7 8">
    <name type="scientific">Perkinsus olseni</name>
    <name type="common">Perkinsus atlanticus</name>
    <dbReference type="NCBI Taxonomy" id="32597"/>
    <lineage>
        <taxon>Eukaryota</taxon>
        <taxon>Sar</taxon>
        <taxon>Alveolata</taxon>
        <taxon>Perkinsozoa</taxon>
        <taxon>Perkinsea</taxon>
        <taxon>Perkinsida</taxon>
        <taxon>Perkinsidae</taxon>
        <taxon>Perkinsus</taxon>
    </lineage>
</organism>
<proteinExistence type="inferred from homology"/>
<keyword evidence="4" id="KW-0413">Isomerase</keyword>
<feature type="transmembrane region" description="Helical" evidence="6">
    <location>
        <begin position="760"/>
        <end position="786"/>
    </location>
</feature>
<gene>
    <name evidence="7" type="ORF">FOZ61_006293</name>
</gene>
<reference evidence="7 8" key="1">
    <citation type="submission" date="2020-04" db="EMBL/GenBank/DDBJ databases">
        <title>Perkinsus olseni comparative genomics.</title>
        <authorList>
            <person name="Bogema D.R."/>
        </authorList>
    </citation>
    <scope>NUCLEOTIDE SEQUENCE [LARGE SCALE GENOMIC DNA]</scope>
    <source>
        <strain evidence="7">ATCC PRA-179</strain>
    </source>
</reference>
<dbReference type="GO" id="GO:0005737">
    <property type="term" value="C:cytoplasm"/>
    <property type="evidence" value="ECO:0007669"/>
    <property type="project" value="TreeGrafter"/>
</dbReference>
<dbReference type="PANTHER" id="PTHR11122:SF13">
    <property type="entry name" value="GLUCOSE-6-PHOSPHATE 1-EPIMERASE"/>
    <property type="match status" value="1"/>
</dbReference>
<evidence type="ECO:0000256" key="1">
    <source>
        <dbReference type="ARBA" id="ARBA00001096"/>
    </source>
</evidence>
<evidence type="ECO:0000256" key="2">
    <source>
        <dbReference type="ARBA" id="ARBA00005866"/>
    </source>
</evidence>
<dbReference type="EMBL" id="JABAHT010000356">
    <property type="protein sequence ID" value="KAF4657401.1"/>
    <property type="molecule type" value="Genomic_DNA"/>
</dbReference>
<dbReference type="GO" id="GO:0005975">
    <property type="term" value="P:carbohydrate metabolic process"/>
    <property type="evidence" value="ECO:0007669"/>
    <property type="project" value="InterPro"/>
</dbReference>
<sequence length="924" mass="100006">MDNDLSAANAVAAVCGLTGHLGIDGGPSGVNPDDQAAVAALAAAATMESFSQSMLSQAAAAATATPPPRKKQRHMIHNERDGGAAGGIELPGIPLPKGVQRSRKAFVGGFCSKGRRFSGPTRKTVEEALSDRLRLEQLGGDLAALEALSAELRAEVDDGDGRRSRGRKRQESGIPAAHHRGGVPNDATLLKMRRDALQTHQAAEAAAAAAALCAVDPDGAGKSLHTPAAQHLPEGVMLISIGGLGNAFVAYQRADADRVHILGPPRRTIVAAGEDYQAAMGLTSPPATRGNRPINENILICSGVGRVVSLLSEDELTSAYVGIIIVSGESCYPVGPIRETTTEAKNDLAHASGGILAASVKAIPQPPEQMLDFGGPQVVDIEVHPEEDHNRCGKGSNPGICVIVQEEGLVWYWIADRRVITGVVGFHVRMASSLPGNFVVSKGKGDLPMVTLRHPKYPKASCDIYLYGAHVARWTDREGNSNLYMSPTAEYGNGKAMRGGVPICWPQFAGKGPFQKHGFARNTEWELDSYSTDEDPCVTLKLRPSEFTRSIMKCPFEFELRYTVTLGGDYLRMQMEVENTGAESMEFTTALHTYFSIPDISTTTVAGVGEHHYNDTAQGGKECYDPNSVVEFQGGIVDRVYKQAAGPAQIISNGSPIFTIEKSASFPDTVVWNIGSDSLGDMPAGDYKKYVCVEAAVAVEPVKVAPGESWQAEQRLVRNLPATNNAAFHQRQQQHDAEAAQRAMEAGAEIRRRLSMILRVFFLAFVLDLSASGYCLILVMSILYLLRLDELVKKIWEARGAPGAAIGARPSLDVQLNKLDRLRERRAKRDELVVQEKEKRAAAVKEKMRARAEASDETSEAASEEEEKVYQELYGSSPTPEKLIDDELKPHHVKGRLARFMYQLPVMFVLTIIPEWSPNPDYLT</sequence>